<dbReference type="PANTHER" id="PTHR46470">
    <property type="entry name" value="N-ACYLNEURAMINATE-9-PHOSPHATASE"/>
    <property type="match status" value="1"/>
</dbReference>
<dbReference type="InterPro" id="IPR036412">
    <property type="entry name" value="HAD-like_sf"/>
</dbReference>
<dbReference type="InterPro" id="IPR023198">
    <property type="entry name" value="PGP-like_dom2"/>
</dbReference>
<dbReference type="InterPro" id="IPR051400">
    <property type="entry name" value="HAD-like_hydrolase"/>
</dbReference>
<evidence type="ECO:0000313" key="6">
    <source>
        <dbReference type="Proteomes" id="UP000262969"/>
    </source>
</evidence>
<keyword evidence="4" id="KW-0460">Magnesium</keyword>
<dbReference type="GO" id="GO:0046872">
    <property type="term" value="F:metal ion binding"/>
    <property type="evidence" value="ECO:0007669"/>
    <property type="project" value="UniProtKB-KW"/>
</dbReference>
<dbReference type="NCBIfam" id="TIGR01549">
    <property type="entry name" value="HAD-SF-IA-v1"/>
    <property type="match status" value="1"/>
</dbReference>
<gene>
    <name evidence="5" type="ORF">DHW61_14725</name>
</gene>
<comment type="caution">
    <text evidence="5">The sequence shown here is derived from an EMBL/GenBank/DDBJ whole genome shotgun (WGS) entry which is preliminary data.</text>
</comment>
<dbReference type="InterPro" id="IPR006439">
    <property type="entry name" value="HAD-SF_hydro_IA"/>
</dbReference>
<keyword evidence="3 5" id="KW-0378">Hydrolase</keyword>
<evidence type="ECO:0000256" key="2">
    <source>
        <dbReference type="ARBA" id="ARBA00022723"/>
    </source>
</evidence>
<dbReference type="GO" id="GO:0044281">
    <property type="term" value="P:small molecule metabolic process"/>
    <property type="evidence" value="ECO:0007669"/>
    <property type="project" value="UniProtKB-ARBA"/>
</dbReference>
<evidence type="ECO:0000313" key="5">
    <source>
        <dbReference type="EMBL" id="HCL03638.1"/>
    </source>
</evidence>
<sequence length="251" mass="29139">MRKPRMILFDYGQTLVKEVGFESLEAEEAVLSRAIKNPYGVTAQEMIAFDRELNKEIGRFTKDTMDDYKLEVHNHPYQRFLYEYFGLEFKEDPYEIEQLFWDTAAPGVPTDGIKEVLNYLKENDIRVGVISNISFSGEALRRRLASVLPKYDFEFILASSEYVFRKPNKFLFQLALRKAGLQPNDVWYCGDNLNCDIFGASEAGIFPIWYTGANKTGGFDYLEDCEASHPDIPLCKVEDWYQFIDFLKKTD</sequence>
<dbReference type="SUPFAM" id="SSF56784">
    <property type="entry name" value="HAD-like"/>
    <property type="match status" value="1"/>
</dbReference>
<organism evidence="5 6">
    <name type="scientific">Lachnoclostridium phytofermentans</name>
    <dbReference type="NCBI Taxonomy" id="66219"/>
    <lineage>
        <taxon>Bacteria</taxon>
        <taxon>Bacillati</taxon>
        <taxon>Bacillota</taxon>
        <taxon>Clostridia</taxon>
        <taxon>Lachnospirales</taxon>
        <taxon>Lachnospiraceae</taxon>
    </lineage>
</organism>
<proteinExistence type="predicted"/>
<evidence type="ECO:0000256" key="3">
    <source>
        <dbReference type="ARBA" id="ARBA00022801"/>
    </source>
</evidence>
<keyword evidence="2" id="KW-0479">Metal-binding</keyword>
<dbReference type="Gene3D" id="1.10.150.240">
    <property type="entry name" value="Putative phosphatase, domain 2"/>
    <property type="match status" value="1"/>
</dbReference>
<dbReference type="SFLD" id="SFLDG01129">
    <property type="entry name" value="C1.5:_HAD__Beta-PGM__Phosphata"/>
    <property type="match status" value="1"/>
</dbReference>
<dbReference type="PANTHER" id="PTHR46470:SF2">
    <property type="entry name" value="GLYCERALDEHYDE 3-PHOSPHATE PHOSPHATASE"/>
    <property type="match status" value="1"/>
</dbReference>
<dbReference type="Gene3D" id="3.40.50.1000">
    <property type="entry name" value="HAD superfamily/HAD-like"/>
    <property type="match status" value="1"/>
</dbReference>
<dbReference type="SFLD" id="SFLDS00003">
    <property type="entry name" value="Haloacid_Dehalogenase"/>
    <property type="match status" value="1"/>
</dbReference>
<accession>A0A3D2XBB5</accession>
<evidence type="ECO:0000256" key="1">
    <source>
        <dbReference type="ARBA" id="ARBA00001946"/>
    </source>
</evidence>
<dbReference type="EMBL" id="DPVV01000488">
    <property type="protein sequence ID" value="HCL03638.1"/>
    <property type="molecule type" value="Genomic_DNA"/>
</dbReference>
<protein>
    <submittedName>
        <fullName evidence="5">HAD family hydrolase</fullName>
    </submittedName>
</protein>
<dbReference type="Proteomes" id="UP000262969">
    <property type="component" value="Unassembled WGS sequence"/>
</dbReference>
<dbReference type="AlphaFoldDB" id="A0A3D2XBB5"/>
<evidence type="ECO:0000256" key="4">
    <source>
        <dbReference type="ARBA" id="ARBA00022842"/>
    </source>
</evidence>
<dbReference type="Pfam" id="PF00702">
    <property type="entry name" value="Hydrolase"/>
    <property type="match status" value="1"/>
</dbReference>
<comment type="cofactor">
    <cofactor evidence="1">
        <name>Mg(2+)</name>
        <dbReference type="ChEBI" id="CHEBI:18420"/>
    </cofactor>
</comment>
<dbReference type="InterPro" id="IPR023214">
    <property type="entry name" value="HAD_sf"/>
</dbReference>
<name>A0A3D2XBB5_9FIRM</name>
<dbReference type="GO" id="GO:0016791">
    <property type="term" value="F:phosphatase activity"/>
    <property type="evidence" value="ECO:0007669"/>
    <property type="project" value="TreeGrafter"/>
</dbReference>
<reference evidence="5 6" key="1">
    <citation type="journal article" date="2018" name="Nat. Biotechnol.">
        <title>A standardized bacterial taxonomy based on genome phylogeny substantially revises the tree of life.</title>
        <authorList>
            <person name="Parks D.H."/>
            <person name="Chuvochina M."/>
            <person name="Waite D.W."/>
            <person name="Rinke C."/>
            <person name="Skarshewski A."/>
            <person name="Chaumeil P.A."/>
            <person name="Hugenholtz P."/>
        </authorList>
    </citation>
    <scope>NUCLEOTIDE SEQUENCE [LARGE SCALE GENOMIC DNA]</scope>
    <source>
        <strain evidence="5">UBA11728</strain>
    </source>
</reference>